<dbReference type="Proteomes" id="UP000241818">
    <property type="component" value="Unassembled WGS sequence"/>
</dbReference>
<evidence type="ECO:0000313" key="3">
    <source>
        <dbReference type="Proteomes" id="UP000241818"/>
    </source>
</evidence>
<proteinExistence type="predicted"/>
<sequence>MSPRKSVFGPSYAVHRTSEEEPSEAPSPEVEDDERPSTPPPYSWPTSSSISALLAPRAQVHYPRLPRLEYQLYSPDTFTLSSDHTTITSYEPRLSTYPGALVSLLQSLATVPPKPHIRVLGRSSTDNVVFDVKVNIMNLIVPDDAKSRLNYVKVIGPGELGFRGETKETTAPTVGGSLEEWARRFCEDGAAIKHFALERTVTNWDTSYLEGWLLSLKNSTGYRGHVKISFPLTHSCVVVKGPDKVNRFFSNITKVFTGTRKYEIVKSVWPYADLPRGEEGRRCVVQEEEAWFRDWKDSIKHSILGRRRGWVTVEDRLEFLMQPKKGQPAAWDQVN</sequence>
<dbReference type="RefSeq" id="XP_024718238.1">
    <property type="nucleotide sequence ID" value="XM_024861959.1"/>
</dbReference>
<evidence type="ECO:0000313" key="2">
    <source>
        <dbReference type="EMBL" id="PSS12240.1"/>
    </source>
</evidence>
<evidence type="ECO:0000256" key="1">
    <source>
        <dbReference type="SAM" id="MobiDB-lite"/>
    </source>
</evidence>
<dbReference type="PANTHER" id="PTHR37848:SF1">
    <property type="entry name" value="SUN DOMAIN-CONTAINING PROTEIN"/>
    <property type="match status" value="1"/>
</dbReference>
<gene>
    <name evidence="2" type="ORF">M430DRAFT_125638</name>
</gene>
<dbReference type="PANTHER" id="PTHR37848">
    <property type="entry name" value="EXPRESSED PROTEIN"/>
    <property type="match status" value="1"/>
</dbReference>
<reference evidence="2 3" key="1">
    <citation type="journal article" date="2018" name="New Phytol.">
        <title>Comparative genomics and transcriptomics depict ericoid mycorrhizal fungi as versatile saprotrophs and plant mutualists.</title>
        <authorList>
            <person name="Martino E."/>
            <person name="Morin E."/>
            <person name="Grelet G.A."/>
            <person name="Kuo A."/>
            <person name="Kohler A."/>
            <person name="Daghino S."/>
            <person name="Barry K.W."/>
            <person name="Cichocki N."/>
            <person name="Clum A."/>
            <person name="Dockter R.B."/>
            <person name="Hainaut M."/>
            <person name="Kuo R.C."/>
            <person name="LaButti K."/>
            <person name="Lindahl B.D."/>
            <person name="Lindquist E.A."/>
            <person name="Lipzen A."/>
            <person name="Khouja H.R."/>
            <person name="Magnuson J."/>
            <person name="Murat C."/>
            <person name="Ohm R.A."/>
            <person name="Singer S.W."/>
            <person name="Spatafora J.W."/>
            <person name="Wang M."/>
            <person name="Veneault-Fourrey C."/>
            <person name="Henrissat B."/>
            <person name="Grigoriev I.V."/>
            <person name="Martin F.M."/>
            <person name="Perotto S."/>
        </authorList>
    </citation>
    <scope>NUCLEOTIDE SEQUENCE [LARGE SCALE GENOMIC DNA]</scope>
    <source>
        <strain evidence="2 3">ATCC 22711</strain>
    </source>
</reference>
<dbReference type="OrthoDB" id="203796at2759"/>
<name>A0A2T3AU87_AMORE</name>
<dbReference type="EMBL" id="KZ679015">
    <property type="protein sequence ID" value="PSS12240.1"/>
    <property type="molecule type" value="Genomic_DNA"/>
</dbReference>
<feature type="region of interest" description="Disordered" evidence="1">
    <location>
        <begin position="1"/>
        <end position="46"/>
    </location>
</feature>
<accession>A0A2T3AU87</accession>
<organism evidence="2 3">
    <name type="scientific">Amorphotheca resinae ATCC 22711</name>
    <dbReference type="NCBI Taxonomy" id="857342"/>
    <lineage>
        <taxon>Eukaryota</taxon>
        <taxon>Fungi</taxon>
        <taxon>Dikarya</taxon>
        <taxon>Ascomycota</taxon>
        <taxon>Pezizomycotina</taxon>
        <taxon>Leotiomycetes</taxon>
        <taxon>Helotiales</taxon>
        <taxon>Amorphothecaceae</taxon>
        <taxon>Amorphotheca</taxon>
    </lineage>
</organism>
<dbReference type="AlphaFoldDB" id="A0A2T3AU87"/>
<keyword evidence="3" id="KW-1185">Reference proteome</keyword>
<dbReference type="GeneID" id="36570040"/>
<protein>
    <submittedName>
        <fullName evidence="2">Uncharacterized protein</fullName>
    </submittedName>
</protein>
<dbReference type="InParanoid" id="A0A2T3AU87"/>